<organism evidence="2 3">
    <name type="scientific">Metabacillus herbersteinensis</name>
    <dbReference type="NCBI Taxonomy" id="283816"/>
    <lineage>
        <taxon>Bacteria</taxon>
        <taxon>Bacillati</taxon>
        <taxon>Bacillota</taxon>
        <taxon>Bacilli</taxon>
        <taxon>Bacillales</taxon>
        <taxon>Bacillaceae</taxon>
        <taxon>Metabacillus</taxon>
    </lineage>
</organism>
<name>A0ABV6GHQ1_9BACI</name>
<proteinExistence type="predicted"/>
<dbReference type="Proteomes" id="UP001589854">
    <property type="component" value="Unassembled WGS sequence"/>
</dbReference>
<comment type="caution">
    <text evidence="2">The sequence shown here is derived from an EMBL/GenBank/DDBJ whole genome shotgun (WGS) entry which is preliminary data.</text>
</comment>
<keyword evidence="1" id="KW-0802">TPR repeat</keyword>
<protein>
    <submittedName>
        <fullName evidence="2">Tetratricopeptide repeat protein</fullName>
    </submittedName>
</protein>
<dbReference type="SUPFAM" id="SSF48452">
    <property type="entry name" value="TPR-like"/>
    <property type="match status" value="1"/>
</dbReference>
<feature type="repeat" description="TPR" evidence="1">
    <location>
        <begin position="395"/>
        <end position="428"/>
    </location>
</feature>
<evidence type="ECO:0000313" key="2">
    <source>
        <dbReference type="EMBL" id="MFC0272916.1"/>
    </source>
</evidence>
<gene>
    <name evidence="2" type="ORF">ACFFIX_15925</name>
</gene>
<dbReference type="InterPro" id="IPR019734">
    <property type="entry name" value="TPR_rpt"/>
</dbReference>
<dbReference type="PROSITE" id="PS50005">
    <property type="entry name" value="TPR"/>
    <property type="match status" value="1"/>
</dbReference>
<reference evidence="2 3" key="1">
    <citation type="submission" date="2024-09" db="EMBL/GenBank/DDBJ databases">
        <authorList>
            <person name="Sun Q."/>
            <person name="Mori K."/>
        </authorList>
    </citation>
    <scope>NUCLEOTIDE SEQUENCE [LARGE SCALE GENOMIC DNA]</scope>
    <source>
        <strain evidence="2 3">CCM 7228</strain>
    </source>
</reference>
<evidence type="ECO:0000313" key="3">
    <source>
        <dbReference type="Proteomes" id="UP001589854"/>
    </source>
</evidence>
<accession>A0ABV6GHQ1</accession>
<evidence type="ECO:0000256" key="1">
    <source>
        <dbReference type="PROSITE-ProRule" id="PRU00339"/>
    </source>
</evidence>
<keyword evidence="3" id="KW-1185">Reference proteome</keyword>
<dbReference type="InterPro" id="IPR011990">
    <property type="entry name" value="TPR-like_helical_dom_sf"/>
</dbReference>
<dbReference type="RefSeq" id="WP_378935700.1">
    <property type="nucleotide sequence ID" value="NZ_JBHLVO010000014.1"/>
</dbReference>
<dbReference type="Gene3D" id="1.25.40.10">
    <property type="entry name" value="Tetratricopeptide repeat domain"/>
    <property type="match status" value="1"/>
</dbReference>
<dbReference type="EMBL" id="JBHLVO010000014">
    <property type="protein sequence ID" value="MFC0272916.1"/>
    <property type="molecule type" value="Genomic_DNA"/>
</dbReference>
<sequence>MSGQVQKVTVNSEGQPIHLEVKRMAIYHRMKIVELMNESQETVYLFFYKDQFLTGKEIKMKKNSHLSKAFKHGIVFTSPHPLIDGFLRKDQVFQFKSTNLVFKALLKQYSQQEVALILSFFDSFLSKDKINEVMKKFFYDYRRNGQYRLAFQILMIVRLFDSKNTMLELSNSLEYSKHKILYDLNDPTLQANDPLYAEIMSFKKRANDPYFSNLQTTLAQEYRWMDVIAIYIDQITNGTIPTEQQFPAFIKLISARFSEQDRIYMLSNLSIQSTKLQTELVKLLENQARYEDAINVLIDDRTETSNVSIHGQLLNMLEKDTLQVEQIELENLSTYLQNEQKLKNIEEILYSFIPKFLNKAELTDVHDWLQPLFQFDESLPILKTIQEMKTIKDDPDQQLTLGKMYHRLQQHQHAIDCFNWEMEMNPRDPEPVQWLTKVYLELGMVEESANYKYIYSSMRKISG</sequence>